<proteinExistence type="predicted"/>
<sequence>MSPSLQDLPPELRLMIYDQVFAELPTTQDGKLDREAGGLRLLQVCSLIRQEAIPVFRKRVMAEMDVTMERMNAVVGKADDQTLKLKALRPLWEEQARFIALSMELVVLAVLVDQGMARYQCL</sequence>
<evidence type="ECO:0008006" key="3">
    <source>
        <dbReference type="Google" id="ProtNLM"/>
    </source>
</evidence>
<dbReference type="EMBL" id="JAVFHQ010000003">
    <property type="protein sequence ID" value="KAK4549868.1"/>
    <property type="molecule type" value="Genomic_DNA"/>
</dbReference>
<dbReference type="AlphaFoldDB" id="A0AAV9JXK5"/>
<organism evidence="1 2">
    <name type="scientific">Oleoguttula mirabilis</name>
    <dbReference type="NCBI Taxonomy" id="1507867"/>
    <lineage>
        <taxon>Eukaryota</taxon>
        <taxon>Fungi</taxon>
        <taxon>Dikarya</taxon>
        <taxon>Ascomycota</taxon>
        <taxon>Pezizomycotina</taxon>
        <taxon>Dothideomycetes</taxon>
        <taxon>Dothideomycetidae</taxon>
        <taxon>Mycosphaerellales</taxon>
        <taxon>Teratosphaeriaceae</taxon>
        <taxon>Oleoguttula</taxon>
    </lineage>
</organism>
<dbReference type="Proteomes" id="UP001324427">
    <property type="component" value="Unassembled WGS sequence"/>
</dbReference>
<name>A0AAV9JXK5_9PEZI</name>
<protein>
    <recommendedName>
        <fullName evidence="3">Gonadal aromatase</fullName>
    </recommendedName>
</protein>
<gene>
    <name evidence="1" type="ORF">LTR36_005169</name>
</gene>
<reference evidence="1 2" key="1">
    <citation type="submission" date="2021-11" db="EMBL/GenBank/DDBJ databases">
        <title>Black yeast isolated from Biological Soil Crust.</title>
        <authorList>
            <person name="Kurbessoian T."/>
        </authorList>
    </citation>
    <scope>NUCLEOTIDE SEQUENCE [LARGE SCALE GENOMIC DNA]</scope>
    <source>
        <strain evidence="1 2">CCFEE 5522</strain>
    </source>
</reference>
<evidence type="ECO:0000313" key="2">
    <source>
        <dbReference type="Proteomes" id="UP001324427"/>
    </source>
</evidence>
<accession>A0AAV9JXK5</accession>
<comment type="caution">
    <text evidence="1">The sequence shown here is derived from an EMBL/GenBank/DDBJ whole genome shotgun (WGS) entry which is preliminary data.</text>
</comment>
<evidence type="ECO:0000313" key="1">
    <source>
        <dbReference type="EMBL" id="KAK4549868.1"/>
    </source>
</evidence>
<keyword evidence="2" id="KW-1185">Reference proteome</keyword>